<evidence type="ECO:0000313" key="2">
    <source>
        <dbReference type="Proteomes" id="UP000463975"/>
    </source>
</evidence>
<dbReference type="AlphaFoldDB" id="A0A6P1NI63"/>
<organism evidence="1 2">
    <name type="scientific">Aristophania vespae</name>
    <dbReference type="NCBI Taxonomy" id="2697033"/>
    <lineage>
        <taxon>Bacteria</taxon>
        <taxon>Pseudomonadati</taxon>
        <taxon>Pseudomonadota</taxon>
        <taxon>Alphaproteobacteria</taxon>
        <taxon>Acetobacterales</taxon>
        <taxon>Acetobacteraceae</taxon>
        <taxon>Aristophania</taxon>
    </lineage>
</organism>
<evidence type="ECO:0000313" key="1">
    <source>
        <dbReference type="EMBL" id="QHI95342.1"/>
    </source>
</evidence>
<accession>A0A6P1NI63</accession>
<name>A0A6P1NI63_9PROT</name>
<dbReference type="Proteomes" id="UP000463975">
    <property type="component" value="Chromosome"/>
</dbReference>
<dbReference type="EMBL" id="CP047652">
    <property type="protein sequence ID" value="QHI95342.1"/>
    <property type="molecule type" value="Genomic_DNA"/>
</dbReference>
<proteinExistence type="predicted"/>
<reference evidence="1 2" key="1">
    <citation type="submission" date="2020-01" db="EMBL/GenBank/DDBJ databases">
        <title>Genome sequencing of strain KACC 21507.</title>
        <authorList>
            <person name="Heo J."/>
            <person name="Kim S.-J."/>
            <person name="Kim J.-S."/>
            <person name="Hong S.-B."/>
            <person name="Kwon S.-W."/>
        </authorList>
    </citation>
    <scope>NUCLEOTIDE SEQUENCE [LARGE SCALE GENOMIC DNA]</scope>
    <source>
        <strain evidence="1 2">KACC 21507</strain>
    </source>
</reference>
<dbReference type="KEGG" id="bomb:GT348_02815"/>
<dbReference type="RefSeq" id="WP_160618419.1">
    <property type="nucleotide sequence ID" value="NZ_CP047652.1"/>
</dbReference>
<protein>
    <submittedName>
        <fullName evidence="1">Uncharacterized protein</fullName>
    </submittedName>
</protein>
<gene>
    <name evidence="1" type="ORF">GT348_02815</name>
</gene>
<keyword evidence="2" id="KW-1185">Reference proteome</keyword>
<sequence>MTDVLLNQTDIENLLSKFRHDLRNKLTPAMMIADSLSNHQQADVKQKAQIIIDSLEATLNELQKLRVSQ</sequence>